<feature type="transmembrane region" description="Helical" evidence="1">
    <location>
        <begin position="27"/>
        <end position="46"/>
    </location>
</feature>
<organism evidence="2">
    <name type="scientific">Neobacillus citreus</name>
    <dbReference type="NCBI Taxonomy" id="2833578"/>
    <lineage>
        <taxon>Bacteria</taxon>
        <taxon>Bacillati</taxon>
        <taxon>Bacillota</taxon>
        <taxon>Bacilli</taxon>
        <taxon>Bacillales</taxon>
        <taxon>Bacillaceae</taxon>
        <taxon>Neobacillus</taxon>
    </lineage>
</organism>
<reference evidence="2" key="1">
    <citation type="submission" date="2021-05" db="EMBL/GenBank/DDBJ databases">
        <title>Novel Bacillus species.</title>
        <authorList>
            <person name="Liu G."/>
        </authorList>
    </citation>
    <scope>NUCLEOTIDE SEQUENCE</scope>
    <source>
        <strain evidence="2">FJAT-50051</strain>
    </source>
</reference>
<proteinExistence type="predicted"/>
<accession>A0A942SZ96</accession>
<evidence type="ECO:0000313" key="2">
    <source>
        <dbReference type="EMBL" id="MBS4183087.1"/>
    </source>
</evidence>
<gene>
    <name evidence="2" type="ORF">KHB02_16975</name>
</gene>
<protein>
    <submittedName>
        <fullName evidence="2">Uncharacterized protein</fullName>
    </submittedName>
</protein>
<sequence>MTETLLASCAVGAPADCEDTASVDVVGPALLIAAVVIVGVLVALVLTGRGRRRR</sequence>
<evidence type="ECO:0000256" key="1">
    <source>
        <dbReference type="SAM" id="Phobius"/>
    </source>
</evidence>
<keyword evidence="1" id="KW-0472">Membrane</keyword>
<dbReference type="EMBL" id="JAGYPE010000003">
    <property type="protein sequence ID" value="MBS4183087.1"/>
    <property type="molecule type" value="Genomic_DNA"/>
</dbReference>
<name>A0A942SZ96_9BACI</name>
<keyword evidence="1" id="KW-1133">Transmembrane helix</keyword>
<dbReference type="AlphaFoldDB" id="A0A942SZ96"/>
<keyword evidence="1" id="KW-0812">Transmembrane</keyword>
<comment type="caution">
    <text evidence="2">The sequence shown here is derived from an EMBL/GenBank/DDBJ whole genome shotgun (WGS) entry which is preliminary data.</text>
</comment>